<keyword evidence="4" id="KW-0233">DNA recombination</keyword>
<evidence type="ECO:0000256" key="4">
    <source>
        <dbReference type="ARBA" id="ARBA00023172"/>
    </source>
</evidence>
<proteinExistence type="inferred from homology"/>
<dbReference type="RefSeq" id="WP_336203565.1">
    <property type="nucleotide sequence ID" value="NZ_JBANEI010000015.1"/>
</dbReference>
<protein>
    <submittedName>
        <fullName evidence="6">Site-specific integrase</fullName>
    </submittedName>
</protein>
<gene>
    <name evidence="6" type="ORF">V8N49_18670</name>
</gene>
<dbReference type="PANTHER" id="PTHR30349:SF41">
    <property type="entry name" value="INTEGRASE_RECOMBINASE PROTEIN MJ0367-RELATED"/>
    <property type="match status" value="1"/>
</dbReference>
<reference evidence="6 7" key="1">
    <citation type="submission" date="2024-02" db="EMBL/GenBank/DDBJ databases">
        <title>First report Erwinia aphidicola in onion in Chile.</title>
        <authorList>
            <person name="Valenzuela M."/>
            <person name="Pena M."/>
            <person name="Dutta B."/>
        </authorList>
    </citation>
    <scope>NUCLEOTIDE SEQUENCE [LARGE SCALE GENOMIC DNA]</scope>
    <source>
        <strain evidence="6 7">QCJ3A</strain>
    </source>
</reference>
<keyword evidence="3" id="KW-0238">DNA-binding</keyword>
<dbReference type="SUPFAM" id="SSF56349">
    <property type="entry name" value="DNA breaking-rejoining enzymes"/>
    <property type="match status" value="1"/>
</dbReference>
<sequence>MSDGERYCLIVNKVDEMPLYYPNLFLTSFLRKKGTSVSTLEIASTNIIVFMRFLNRNKIDIEQRISNGQYLTLVEKEDLVETLRRNFSGLKTNNKVLPINNHVAKGTFGYRIHTICTYLKWLCDLIHKSKGVNDMRKVNSFINNIRANKPNPNSYKNFKPIEKTLNDEQIHKLFNLLEIDNPENPFSADVRFRNRLLFLLLYHLGIRAGELLNLQISDFDFVKKILTIKRRHDEKKDIRKIQPLVKTLSREIPLKEELIDAVYDYVFNDREKHAKNKTHDYLFITHGNGKNEGEPLTVHAYEKVISTIKVKDLLLYNLSGHMLRHSWNYAFSRLISKEKFRTCSEDKLRNYLMGWSDNSNMCEVYNRKFLVENEKEVIQSLYDYRNKILEGN</sequence>
<comment type="similarity">
    <text evidence="1">Belongs to the 'phage' integrase family.</text>
</comment>
<dbReference type="EMBL" id="JBANEI010000015">
    <property type="protein sequence ID" value="MEI2683674.1"/>
    <property type="molecule type" value="Genomic_DNA"/>
</dbReference>
<keyword evidence="7" id="KW-1185">Reference proteome</keyword>
<evidence type="ECO:0000256" key="3">
    <source>
        <dbReference type="ARBA" id="ARBA00023125"/>
    </source>
</evidence>
<organism evidence="6 7">
    <name type="scientific">Erwinia aphidicola</name>
    <dbReference type="NCBI Taxonomy" id="68334"/>
    <lineage>
        <taxon>Bacteria</taxon>
        <taxon>Pseudomonadati</taxon>
        <taxon>Pseudomonadota</taxon>
        <taxon>Gammaproteobacteria</taxon>
        <taxon>Enterobacterales</taxon>
        <taxon>Erwiniaceae</taxon>
        <taxon>Erwinia</taxon>
    </lineage>
</organism>
<dbReference type="CDD" id="cd00397">
    <property type="entry name" value="DNA_BRE_C"/>
    <property type="match status" value="1"/>
</dbReference>
<name>A0ABU8DJH3_ERWAP</name>
<keyword evidence="2" id="KW-0229">DNA integration</keyword>
<evidence type="ECO:0000259" key="5">
    <source>
        <dbReference type="PROSITE" id="PS51898"/>
    </source>
</evidence>
<evidence type="ECO:0000313" key="7">
    <source>
        <dbReference type="Proteomes" id="UP001306592"/>
    </source>
</evidence>
<evidence type="ECO:0000313" key="6">
    <source>
        <dbReference type="EMBL" id="MEI2683674.1"/>
    </source>
</evidence>
<feature type="domain" description="Tyr recombinase" evidence="5">
    <location>
        <begin position="160"/>
        <end position="379"/>
    </location>
</feature>
<dbReference type="InterPro" id="IPR050090">
    <property type="entry name" value="Tyrosine_recombinase_XerCD"/>
</dbReference>
<dbReference type="Pfam" id="PF00589">
    <property type="entry name" value="Phage_integrase"/>
    <property type="match status" value="1"/>
</dbReference>
<dbReference type="Gene3D" id="1.10.443.10">
    <property type="entry name" value="Intergrase catalytic core"/>
    <property type="match status" value="1"/>
</dbReference>
<dbReference type="PROSITE" id="PS51898">
    <property type="entry name" value="TYR_RECOMBINASE"/>
    <property type="match status" value="1"/>
</dbReference>
<dbReference type="InterPro" id="IPR002104">
    <property type="entry name" value="Integrase_catalytic"/>
</dbReference>
<dbReference type="PANTHER" id="PTHR30349">
    <property type="entry name" value="PHAGE INTEGRASE-RELATED"/>
    <property type="match status" value="1"/>
</dbReference>
<dbReference type="InterPro" id="IPR011010">
    <property type="entry name" value="DNA_brk_join_enz"/>
</dbReference>
<dbReference type="Proteomes" id="UP001306592">
    <property type="component" value="Unassembled WGS sequence"/>
</dbReference>
<comment type="caution">
    <text evidence="6">The sequence shown here is derived from an EMBL/GenBank/DDBJ whole genome shotgun (WGS) entry which is preliminary data.</text>
</comment>
<evidence type="ECO:0000256" key="2">
    <source>
        <dbReference type="ARBA" id="ARBA00022908"/>
    </source>
</evidence>
<dbReference type="InterPro" id="IPR013762">
    <property type="entry name" value="Integrase-like_cat_sf"/>
</dbReference>
<accession>A0ABU8DJH3</accession>
<evidence type="ECO:0000256" key="1">
    <source>
        <dbReference type="ARBA" id="ARBA00008857"/>
    </source>
</evidence>